<dbReference type="AlphaFoldDB" id="A0AAW3EW03"/>
<dbReference type="EMBL" id="JPGG01000016">
    <property type="protein sequence ID" value="KGC12853.1"/>
    <property type="molecule type" value="Genomic_DNA"/>
</dbReference>
<reference evidence="1 2" key="1">
    <citation type="submission" date="2014-04" db="EMBL/GenBank/DDBJ databases">
        <authorList>
            <person name="Bishop-Lilly K.A."/>
            <person name="Broomall S.M."/>
            <person name="Chain P.S."/>
            <person name="Chertkov O."/>
            <person name="Coyne S.R."/>
            <person name="Daligault H.E."/>
            <person name="Davenport K.W."/>
            <person name="Erkkila T."/>
            <person name="Frey K.G."/>
            <person name="Gibbons H.S."/>
            <person name="Gu W."/>
            <person name="Jaissle J."/>
            <person name="Johnson S.L."/>
            <person name="Koroleva G.I."/>
            <person name="Ladner J.T."/>
            <person name="Lo C.-C."/>
            <person name="Minogue T.D."/>
            <person name="Munk C."/>
            <person name="Palacios G.F."/>
            <person name="Redden C.L."/>
            <person name="Rosenzweig C.N."/>
            <person name="Scholz M.B."/>
            <person name="Teshima H."/>
            <person name="Xu Y."/>
        </authorList>
    </citation>
    <scope>NUCLEOTIDE SEQUENCE [LARGE SCALE GENOMIC DNA]</scope>
    <source>
        <strain evidence="2">gladioli</strain>
    </source>
</reference>
<comment type="caution">
    <text evidence="1">The sequence shown here is derived from an EMBL/GenBank/DDBJ whole genome shotgun (WGS) entry which is preliminary data.</text>
</comment>
<evidence type="ECO:0000313" key="2">
    <source>
        <dbReference type="Proteomes" id="UP000029590"/>
    </source>
</evidence>
<dbReference type="Proteomes" id="UP000029590">
    <property type="component" value="Unassembled WGS sequence"/>
</dbReference>
<proteinExistence type="predicted"/>
<name>A0AAW3EW03_BURGA</name>
<organism evidence="1 2">
    <name type="scientific">Burkholderia gladioli</name>
    <name type="common">Pseudomonas marginata</name>
    <name type="synonym">Phytomonas marginata</name>
    <dbReference type="NCBI Taxonomy" id="28095"/>
    <lineage>
        <taxon>Bacteria</taxon>
        <taxon>Pseudomonadati</taxon>
        <taxon>Pseudomonadota</taxon>
        <taxon>Betaproteobacteria</taxon>
        <taxon>Burkholderiales</taxon>
        <taxon>Burkholderiaceae</taxon>
        <taxon>Burkholderia</taxon>
    </lineage>
</organism>
<gene>
    <name evidence="1" type="ORF">DM48_320</name>
</gene>
<dbReference type="RefSeq" id="WP_036054343.1">
    <property type="nucleotide sequence ID" value="NZ_KN150850.1"/>
</dbReference>
<dbReference type="Pfam" id="PF05565">
    <property type="entry name" value="Sipho_Gp157"/>
    <property type="match status" value="1"/>
</dbReference>
<evidence type="ECO:0000313" key="1">
    <source>
        <dbReference type="EMBL" id="KGC12853.1"/>
    </source>
</evidence>
<protein>
    <submittedName>
        <fullName evidence="1">Siphovirus Gp157 family protein</fullName>
    </submittedName>
</protein>
<accession>A0AAW3EW03</accession>
<sequence>MTTLSLYTLSSQVEQLLNDPSAIDQETGELSAELVEALAMTKDKGVSVCAYILNQDSTLTAIEAHEAQVAARKAAIVAKQVKLRAYLADSMKRAGITEIKAHDGTFSAKLHIERDSAVEIFDEKQIPAEFMKTPKPPEPKPSKTEIAKAIKAGKEVPGAKLIKRDRLEIA</sequence>
<dbReference type="InterPro" id="IPR008840">
    <property type="entry name" value="Sipho_Gp157"/>
</dbReference>